<comment type="subcellular location">
    <subcellularLocation>
        <location evidence="1">Membrane</location>
        <topology evidence="1">Multi-pass membrane protein</topology>
    </subcellularLocation>
</comment>
<evidence type="ECO:0000256" key="3">
    <source>
        <dbReference type="ARBA" id="ARBA00022692"/>
    </source>
</evidence>
<dbReference type="Proteomes" id="UP000217199">
    <property type="component" value="Unassembled WGS sequence"/>
</dbReference>
<keyword evidence="8" id="KW-1185">Reference proteome</keyword>
<evidence type="ECO:0000313" key="8">
    <source>
        <dbReference type="Proteomes" id="UP000217199"/>
    </source>
</evidence>
<evidence type="ECO:0000256" key="2">
    <source>
        <dbReference type="ARBA" id="ARBA00010199"/>
    </source>
</evidence>
<feature type="transmembrane region" description="Helical" evidence="6">
    <location>
        <begin position="262"/>
        <end position="285"/>
    </location>
</feature>
<dbReference type="GO" id="GO:1990961">
    <property type="term" value="P:xenobiotic detoxification by transmembrane export across the plasma membrane"/>
    <property type="evidence" value="ECO:0007669"/>
    <property type="project" value="InterPro"/>
</dbReference>
<dbReference type="InterPro" id="IPR002528">
    <property type="entry name" value="MATE_fam"/>
</dbReference>
<evidence type="ECO:0000256" key="4">
    <source>
        <dbReference type="ARBA" id="ARBA00022989"/>
    </source>
</evidence>
<dbReference type="PANTHER" id="PTHR11206">
    <property type="entry name" value="MULTIDRUG RESISTANCE PROTEIN"/>
    <property type="match status" value="1"/>
</dbReference>
<dbReference type="GO" id="GO:0015297">
    <property type="term" value="F:antiporter activity"/>
    <property type="evidence" value="ECO:0007669"/>
    <property type="project" value="InterPro"/>
</dbReference>
<sequence length="501" mass="54423">METDPLLFRNHQARDDTEERTNPDVTTENAVYTTLFTSLLADSIPVILSYILQNSIQTIAVLIVGRLGPDELSAAAFSYMLAFVTGELVYCTWGTTALDTFGSQAFTGGTRTTDVSIHFQRCLIVLWILLIPVCVLWAFAKPILLLLGQEDRLSEDVQSVLRILIIGAPGYIAFESLKKYLQCQGIMRLSTYALLIVSPINLVTNITLVHYTPLGLLGSPFALSLTYWLAFIVLVILTIFSPQHKVNATWGGWHLKEALRPGSVWMFLSLALPGILMVGTEWAAFEIVALAAGRISSLSLAAQSVIMTTDQILNTLPFGIGVAASTRVGNLIGAQSALGAKRAGHASALLSVVVGFIVMISMLAAKNVYGYIFSDDKEVVNLVARVMPLVASFQVADGLAGSCGGVLRGQGRQHIGAFFNIVAYYVIALPMGITLAFRVHMGLQGLWIGQVVALFIVGTGLYTVVWRGTNWDEEVKRGIERNKADDLAKRCYDGEPTNDIS</sequence>
<protein>
    <submittedName>
        <fullName evidence="7">MOP flippase</fullName>
    </submittedName>
</protein>
<proteinExistence type="inferred from homology"/>
<dbReference type="EMBL" id="NBII01000001">
    <property type="protein sequence ID" value="PAV23950.1"/>
    <property type="molecule type" value="Genomic_DNA"/>
</dbReference>
<feature type="transmembrane region" description="Helical" evidence="6">
    <location>
        <begin position="221"/>
        <end position="241"/>
    </location>
</feature>
<comment type="caution">
    <text evidence="7">The sequence shown here is derived from an EMBL/GenBank/DDBJ whole genome shotgun (WGS) entry which is preliminary data.</text>
</comment>
<feature type="transmembrane region" description="Helical" evidence="6">
    <location>
        <begin position="122"/>
        <end position="140"/>
    </location>
</feature>
<dbReference type="InParanoid" id="A0A286UWG8"/>
<dbReference type="STRING" id="2282107.A0A286UWG8"/>
<feature type="transmembrane region" description="Helical" evidence="6">
    <location>
        <begin position="30"/>
        <end position="52"/>
    </location>
</feature>
<dbReference type="Pfam" id="PF01554">
    <property type="entry name" value="MatE"/>
    <property type="match status" value="2"/>
</dbReference>
<comment type="similarity">
    <text evidence="2">Belongs to the multi antimicrobial extrusion (MATE) (TC 2.A.66.1) family.</text>
</comment>
<evidence type="ECO:0000256" key="5">
    <source>
        <dbReference type="ARBA" id="ARBA00023136"/>
    </source>
</evidence>
<dbReference type="AlphaFoldDB" id="A0A286UWG8"/>
<keyword evidence="4 6" id="KW-1133">Transmembrane helix</keyword>
<feature type="transmembrane region" description="Helical" evidence="6">
    <location>
        <begin position="160"/>
        <end position="177"/>
    </location>
</feature>
<feature type="transmembrane region" description="Helical" evidence="6">
    <location>
        <begin position="189"/>
        <end position="209"/>
    </location>
</feature>
<keyword evidence="5 6" id="KW-0472">Membrane</keyword>
<dbReference type="FunCoup" id="A0A286UWG8">
    <property type="interactions" value="30"/>
</dbReference>
<evidence type="ECO:0000256" key="1">
    <source>
        <dbReference type="ARBA" id="ARBA00004141"/>
    </source>
</evidence>
<evidence type="ECO:0000313" key="7">
    <source>
        <dbReference type="EMBL" id="PAV23950.1"/>
    </source>
</evidence>
<accession>A0A286UWG8</accession>
<keyword evidence="3 6" id="KW-0812">Transmembrane</keyword>
<organism evidence="7 8">
    <name type="scientific">Pyrrhoderma noxium</name>
    <dbReference type="NCBI Taxonomy" id="2282107"/>
    <lineage>
        <taxon>Eukaryota</taxon>
        <taxon>Fungi</taxon>
        <taxon>Dikarya</taxon>
        <taxon>Basidiomycota</taxon>
        <taxon>Agaricomycotina</taxon>
        <taxon>Agaricomycetes</taxon>
        <taxon>Hymenochaetales</taxon>
        <taxon>Hymenochaetaceae</taxon>
        <taxon>Pyrrhoderma</taxon>
    </lineage>
</organism>
<dbReference type="NCBIfam" id="TIGR00797">
    <property type="entry name" value="matE"/>
    <property type="match status" value="1"/>
</dbReference>
<name>A0A286UWG8_9AGAM</name>
<dbReference type="GO" id="GO:0016020">
    <property type="term" value="C:membrane"/>
    <property type="evidence" value="ECO:0007669"/>
    <property type="project" value="UniProtKB-SubCell"/>
</dbReference>
<dbReference type="GO" id="GO:0042910">
    <property type="term" value="F:xenobiotic transmembrane transporter activity"/>
    <property type="evidence" value="ECO:0007669"/>
    <property type="project" value="InterPro"/>
</dbReference>
<feature type="transmembrane region" description="Helical" evidence="6">
    <location>
        <begin position="417"/>
        <end position="439"/>
    </location>
</feature>
<reference evidence="7 8" key="1">
    <citation type="journal article" date="2017" name="Mol. Ecol.">
        <title>Comparative and population genomic landscape of Phellinus noxius: A hypervariable fungus causing root rot in trees.</title>
        <authorList>
            <person name="Chung C.L."/>
            <person name="Lee T.J."/>
            <person name="Akiba M."/>
            <person name="Lee H.H."/>
            <person name="Kuo T.H."/>
            <person name="Liu D."/>
            <person name="Ke H.M."/>
            <person name="Yokoi T."/>
            <person name="Roa M.B."/>
            <person name="Lu M.J."/>
            <person name="Chang Y.Y."/>
            <person name="Ann P.J."/>
            <person name="Tsai J.N."/>
            <person name="Chen C.Y."/>
            <person name="Tzean S.S."/>
            <person name="Ota Y."/>
            <person name="Hattori T."/>
            <person name="Sahashi N."/>
            <person name="Liou R.F."/>
            <person name="Kikuchi T."/>
            <person name="Tsai I.J."/>
        </authorList>
    </citation>
    <scope>NUCLEOTIDE SEQUENCE [LARGE SCALE GENOMIC DNA]</scope>
    <source>
        <strain evidence="7 8">FFPRI411160</strain>
    </source>
</reference>
<dbReference type="InterPro" id="IPR045069">
    <property type="entry name" value="MATE_euk"/>
</dbReference>
<dbReference type="CDD" id="cd13132">
    <property type="entry name" value="MATE_eukaryotic"/>
    <property type="match status" value="1"/>
</dbReference>
<dbReference type="OrthoDB" id="2126698at2759"/>
<feature type="transmembrane region" description="Helical" evidence="6">
    <location>
        <begin position="445"/>
        <end position="466"/>
    </location>
</feature>
<evidence type="ECO:0000256" key="6">
    <source>
        <dbReference type="SAM" id="Phobius"/>
    </source>
</evidence>
<feature type="transmembrane region" description="Helical" evidence="6">
    <location>
        <begin position="346"/>
        <end position="365"/>
    </location>
</feature>
<gene>
    <name evidence="7" type="ORF">PNOK_0101800</name>
</gene>